<dbReference type="SUPFAM" id="SSF52833">
    <property type="entry name" value="Thioredoxin-like"/>
    <property type="match status" value="1"/>
</dbReference>
<dbReference type="InterPro" id="IPR013766">
    <property type="entry name" value="Thioredoxin_domain"/>
</dbReference>
<name>A0A7S2EBG1_9STRA</name>
<dbReference type="InterPro" id="IPR044241">
    <property type="entry name" value="TxlA/HCF164"/>
</dbReference>
<reference evidence="4" key="1">
    <citation type="submission" date="2021-01" db="EMBL/GenBank/DDBJ databases">
        <authorList>
            <person name="Corre E."/>
            <person name="Pelletier E."/>
            <person name="Niang G."/>
            <person name="Scheremetjew M."/>
            <person name="Finn R."/>
            <person name="Kale V."/>
            <person name="Holt S."/>
            <person name="Cochrane G."/>
            <person name="Meng A."/>
            <person name="Brown T."/>
            <person name="Cohen L."/>
        </authorList>
    </citation>
    <scope>NUCLEOTIDE SEQUENCE</scope>
    <source>
        <strain evidence="4">Pop2</strain>
    </source>
</reference>
<proteinExistence type="predicted"/>
<dbReference type="PANTHER" id="PTHR47353:SF1">
    <property type="entry name" value="THIOREDOXIN-LIKE PROTEIN HCF164, CHLOROPLASTIC"/>
    <property type="match status" value="1"/>
</dbReference>
<dbReference type="AlphaFoldDB" id="A0A7S2EBG1"/>
<dbReference type="InterPro" id="IPR036249">
    <property type="entry name" value="Thioredoxin-like_sf"/>
</dbReference>
<feature type="compositionally biased region" description="Low complexity" evidence="1">
    <location>
        <begin position="314"/>
        <end position="331"/>
    </location>
</feature>
<keyword evidence="2" id="KW-0732">Signal</keyword>
<organism evidence="4">
    <name type="scientific">Ditylum brightwellii</name>
    <dbReference type="NCBI Taxonomy" id="49249"/>
    <lineage>
        <taxon>Eukaryota</taxon>
        <taxon>Sar</taxon>
        <taxon>Stramenopiles</taxon>
        <taxon>Ochrophyta</taxon>
        <taxon>Bacillariophyta</taxon>
        <taxon>Mediophyceae</taxon>
        <taxon>Lithodesmiophycidae</taxon>
        <taxon>Lithodesmiales</taxon>
        <taxon>Lithodesmiaceae</taxon>
        <taxon>Ditylum</taxon>
    </lineage>
</organism>
<sequence>MRMAAIMTKMTLFLTLTMSTMNVCAFSPPSPQAAASAAIVASSMTTTRSSCRLSSSRIMTRNRSLQLNLASDSSSEEEDGSSLKEEEDKDALYANLTKQERVLLDAGLITLEDLDKSNPNSKLVASKKATEEKRKSLQKDRKINIGVAVLSFFAAFANYAYQFVHPVTAVELLSEMTSTSAPLESIGRNGKPTLVDFWAPWCDNCRVAAPTLREIEKEYSDRVNFVVINGDGGTELSYQLISKFNVDAIPHLALLDEEGVVQTTLIGPIPVSVLRADIDTLLENAALASGTTVVSNGNVQEEGKDVLVMSPNDSSEGQQPQEEVSQQQQQFMVQSKKELPYKMYDAFRGRPDSDRTIRF</sequence>
<feature type="region of interest" description="Disordered" evidence="1">
    <location>
        <begin position="68"/>
        <end position="88"/>
    </location>
</feature>
<evidence type="ECO:0000313" key="4">
    <source>
        <dbReference type="EMBL" id="CAD9325894.1"/>
    </source>
</evidence>
<feature type="region of interest" description="Disordered" evidence="1">
    <location>
        <begin position="308"/>
        <end position="331"/>
    </location>
</feature>
<feature type="signal peptide" evidence="2">
    <location>
        <begin position="1"/>
        <end position="25"/>
    </location>
</feature>
<dbReference type="GO" id="GO:0016671">
    <property type="term" value="F:oxidoreductase activity, acting on a sulfur group of donors, disulfide as acceptor"/>
    <property type="evidence" value="ECO:0007669"/>
    <property type="project" value="TreeGrafter"/>
</dbReference>
<evidence type="ECO:0000259" key="3">
    <source>
        <dbReference type="PROSITE" id="PS51352"/>
    </source>
</evidence>
<evidence type="ECO:0000256" key="2">
    <source>
        <dbReference type="SAM" id="SignalP"/>
    </source>
</evidence>
<protein>
    <recommendedName>
        <fullName evidence="3">Thioredoxin domain-containing protein</fullName>
    </recommendedName>
</protein>
<dbReference type="EMBL" id="HBGN01013876">
    <property type="protein sequence ID" value="CAD9325894.1"/>
    <property type="molecule type" value="Transcribed_RNA"/>
</dbReference>
<gene>
    <name evidence="4" type="ORF">DBRI1063_LOCUS8864</name>
</gene>
<dbReference type="PANTHER" id="PTHR47353">
    <property type="entry name" value="THIOREDOXIN-LIKE PROTEIN HCF164, CHLOROPLASTIC"/>
    <property type="match status" value="1"/>
</dbReference>
<feature type="chain" id="PRO_5030732934" description="Thioredoxin domain-containing protein" evidence="2">
    <location>
        <begin position="26"/>
        <end position="359"/>
    </location>
</feature>
<feature type="domain" description="Thioredoxin" evidence="3">
    <location>
        <begin position="143"/>
        <end position="283"/>
    </location>
</feature>
<dbReference type="PROSITE" id="PS51352">
    <property type="entry name" value="THIOREDOXIN_2"/>
    <property type="match status" value="1"/>
</dbReference>
<dbReference type="Pfam" id="PF00085">
    <property type="entry name" value="Thioredoxin"/>
    <property type="match status" value="1"/>
</dbReference>
<accession>A0A7S2EBG1</accession>
<evidence type="ECO:0000256" key="1">
    <source>
        <dbReference type="SAM" id="MobiDB-lite"/>
    </source>
</evidence>
<dbReference type="Gene3D" id="3.40.30.10">
    <property type="entry name" value="Glutaredoxin"/>
    <property type="match status" value="1"/>
</dbReference>